<protein>
    <recommendedName>
        <fullName evidence="3">Transcription factor domain-containing protein</fullName>
    </recommendedName>
</protein>
<evidence type="ECO:0008006" key="3">
    <source>
        <dbReference type="Google" id="ProtNLM"/>
    </source>
</evidence>
<sequence length="150" mass="17076">MELFHHFQTELKNTLAFAQVWPTLLQRSFHEPHIMCTMLCLAANHLSLLRPDNPRYSHAALQLLSQSARLFRVTLAQPVTVENCEALTGTAILMQYLVWCNVGFLEDLEPTGSDAGLDMSRDQLWRMSGHGRRALYGNMGRPTVPRHFAK</sequence>
<reference evidence="1 2" key="1">
    <citation type="journal article" date="2024" name="Commun. Biol.">
        <title>Comparative genomic analysis of thermophilic fungi reveals convergent evolutionary adaptations and gene losses.</title>
        <authorList>
            <person name="Steindorff A.S."/>
            <person name="Aguilar-Pontes M.V."/>
            <person name="Robinson A.J."/>
            <person name="Andreopoulos B."/>
            <person name="LaButti K."/>
            <person name="Kuo A."/>
            <person name="Mondo S."/>
            <person name="Riley R."/>
            <person name="Otillar R."/>
            <person name="Haridas S."/>
            <person name="Lipzen A."/>
            <person name="Grimwood J."/>
            <person name="Schmutz J."/>
            <person name="Clum A."/>
            <person name="Reid I.D."/>
            <person name="Moisan M.C."/>
            <person name="Butler G."/>
            <person name="Nguyen T.T.M."/>
            <person name="Dewar K."/>
            <person name="Conant G."/>
            <person name="Drula E."/>
            <person name="Henrissat B."/>
            <person name="Hansel C."/>
            <person name="Singer S."/>
            <person name="Hutchinson M.I."/>
            <person name="de Vries R.P."/>
            <person name="Natvig D.O."/>
            <person name="Powell A.J."/>
            <person name="Tsang A."/>
            <person name="Grigoriev I.V."/>
        </authorList>
    </citation>
    <scope>NUCLEOTIDE SEQUENCE [LARGE SCALE GENOMIC DNA]</scope>
    <source>
        <strain evidence="1 2">ATCC 24622</strain>
    </source>
</reference>
<dbReference type="PANTHER" id="PTHR47657">
    <property type="entry name" value="STEROL REGULATORY ELEMENT-BINDING PROTEIN ECM22"/>
    <property type="match status" value="1"/>
</dbReference>
<gene>
    <name evidence="1" type="ORF">VTK73DRAFT_7065</name>
</gene>
<dbReference type="Proteomes" id="UP001586593">
    <property type="component" value="Unassembled WGS sequence"/>
</dbReference>
<evidence type="ECO:0000313" key="1">
    <source>
        <dbReference type="EMBL" id="KAL1861500.1"/>
    </source>
</evidence>
<organism evidence="1 2">
    <name type="scientific">Phialemonium thermophilum</name>
    <dbReference type="NCBI Taxonomy" id="223376"/>
    <lineage>
        <taxon>Eukaryota</taxon>
        <taxon>Fungi</taxon>
        <taxon>Dikarya</taxon>
        <taxon>Ascomycota</taxon>
        <taxon>Pezizomycotina</taxon>
        <taxon>Sordariomycetes</taxon>
        <taxon>Sordariomycetidae</taxon>
        <taxon>Cephalothecales</taxon>
        <taxon>Cephalothecaceae</taxon>
        <taxon>Phialemonium</taxon>
    </lineage>
</organism>
<evidence type="ECO:0000313" key="2">
    <source>
        <dbReference type="Proteomes" id="UP001586593"/>
    </source>
</evidence>
<proteinExistence type="predicted"/>
<name>A0ABR3WGW6_9PEZI</name>
<dbReference type="EMBL" id="JAZHXJ010000426">
    <property type="protein sequence ID" value="KAL1861500.1"/>
    <property type="molecule type" value="Genomic_DNA"/>
</dbReference>
<dbReference type="PANTHER" id="PTHR47657:SF7">
    <property type="entry name" value="STEROL REGULATORY ELEMENT-BINDING PROTEIN ECM22"/>
    <property type="match status" value="1"/>
</dbReference>
<accession>A0ABR3WGW6</accession>
<comment type="caution">
    <text evidence="1">The sequence shown here is derived from an EMBL/GenBank/DDBJ whole genome shotgun (WGS) entry which is preliminary data.</text>
</comment>
<keyword evidence="2" id="KW-1185">Reference proteome</keyword>
<dbReference type="InterPro" id="IPR052400">
    <property type="entry name" value="Zn2-C6_fungal_TF"/>
</dbReference>